<gene>
    <name evidence="9" type="ORF">JCM6294_706</name>
</gene>
<evidence type="ECO:0000256" key="6">
    <source>
        <dbReference type="SAM" id="Phobius"/>
    </source>
</evidence>
<dbReference type="SUPFAM" id="SSF55874">
    <property type="entry name" value="ATPase domain of HSP90 chaperone/DNA topoisomerase II/histidine kinase"/>
    <property type="match status" value="1"/>
</dbReference>
<feature type="transmembrane region" description="Helical" evidence="6">
    <location>
        <begin position="420"/>
        <end position="441"/>
    </location>
</feature>
<dbReference type="Gene3D" id="1.20.5.1930">
    <property type="match status" value="1"/>
</dbReference>
<evidence type="ECO:0000256" key="2">
    <source>
        <dbReference type="ARBA" id="ARBA00022777"/>
    </source>
</evidence>
<keyword evidence="3" id="KW-0902">Two-component regulatory system</keyword>
<comment type="caution">
    <text evidence="9">The sequence shown here is derived from an EMBL/GenBank/DDBJ whole genome shotgun (WGS) entry which is preliminary data.</text>
</comment>
<dbReference type="InterPro" id="IPR050482">
    <property type="entry name" value="Sensor_HK_TwoCompSys"/>
</dbReference>
<keyword evidence="2 9" id="KW-0418">Kinase</keyword>
<evidence type="ECO:0000256" key="5">
    <source>
        <dbReference type="SAM" id="Coils"/>
    </source>
</evidence>
<protein>
    <submittedName>
        <fullName evidence="9">Sensor histidine kinase</fullName>
    </submittedName>
</protein>
<dbReference type="Gene3D" id="3.30.565.10">
    <property type="entry name" value="Histidine kinase-like ATPase, C-terminal domain"/>
    <property type="match status" value="1"/>
</dbReference>
<evidence type="ECO:0000313" key="9">
    <source>
        <dbReference type="EMBL" id="GAE17894.1"/>
    </source>
</evidence>
<keyword evidence="1" id="KW-0808">Transferase</keyword>
<reference evidence="10" key="1">
    <citation type="journal article" date="2014" name="Genome">
        <title>Draft Genome Sequences of Three Strains of Bacteroides pyogenes Isolated from a Cat and Swine.</title>
        <authorList>
            <person name="Sakamoto M."/>
            <person name="Oshima K."/>
            <person name="Suda W."/>
            <person name="Kitamura K."/>
            <person name="Iida T."/>
            <person name="Hattori M."/>
            <person name="Ohkuma M."/>
        </authorList>
    </citation>
    <scope>NUCLEOTIDE SEQUENCE [LARGE SCALE GENOMIC DNA]</scope>
    <source>
        <strain evidence="10">JCM 6294</strain>
    </source>
</reference>
<dbReference type="GO" id="GO:0016020">
    <property type="term" value="C:membrane"/>
    <property type="evidence" value="ECO:0007669"/>
    <property type="project" value="InterPro"/>
</dbReference>
<evidence type="ECO:0000313" key="10">
    <source>
        <dbReference type="Proteomes" id="UP000018842"/>
    </source>
</evidence>
<dbReference type="InterPro" id="IPR011712">
    <property type="entry name" value="Sig_transdc_His_kin_sub3_dim/P"/>
</dbReference>
<dbReference type="EMBL" id="BAIR01000003">
    <property type="protein sequence ID" value="GAE17894.1"/>
    <property type="molecule type" value="Genomic_DNA"/>
</dbReference>
<keyword evidence="4" id="KW-0802">TPR repeat</keyword>
<feature type="repeat" description="TPR" evidence="4">
    <location>
        <begin position="197"/>
        <end position="230"/>
    </location>
</feature>
<dbReference type="InterPro" id="IPR003594">
    <property type="entry name" value="HATPase_dom"/>
</dbReference>
<feature type="coiled-coil region" evidence="5">
    <location>
        <begin position="443"/>
        <end position="470"/>
    </location>
</feature>
<keyword evidence="6" id="KW-1133">Transmembrane helix</keyword>
<organism evidence="9 10">
    <name type="scientific">Bacteroides pyogenes DSM 20611 = JCM 6294</name>
    <dbReference type="NCBI Taxonomy" id="1121100"/>
    <lineage>
        <taxon>Bacteria</taxon>
        <taxon>Pseudomonadati</taxon>
        <taxon>Bacteroidota</taxon>
        <taxon>Bacteroidia</taxon>
        <taxon>Bacteroidales</taxon>
        <taxon>Bacteroidaceae</taxon>
        <taxon>Bacteroides</taxon>
    </lineage>
</organism>
<dbReference type="CDD" id="cd16917">
    <property type="entry name" value="HATPase_UhpB-NarQ-NarX-like"/>
    <property type="match status" value="1"/>
</dbReference>
<dbReference type="Pfam" id="PF07730">
    <property type="entry name" value="HisKA_3"/>
    <property type="match status" value="1"/>
</dbReference>
<dbReference type="AlphaFoldDB" id="W4PFE7"/>
<dbReference type="Proteomes" id="UP000018842">
    <property type="component" value="Unassembled WGS sequence"/>
</dbReference>
<sequence>MGYCVSYEGYNFATETFESQLSDKMKRTYAIIILLSLSIFPFLFAQGGKTVTNDTREAYPDSLWGVLRTSELTPKEQVGIYRLLSNWYGSYDTHRTIACLKKGLEIAEREKVTKEIPHFTRSLGVYHNMLMQYDSAKMYLDQSLACAVKLKDRREEVQAYRCIAHWNYRQNRYIETLDNCMTVLRISEAINDTSSQFNALSNIGSLYRELGNLDRAEYYIRKNIDLSKKYNIPEDRMAYYELGLIYMEKGELDLALEYELKANEWFKLGYKTFEIYCDQAIAKIYTLKREYPQAIEYTEESIRLAREFSDTRLETIGLQILSTIYREQNRYGECETIAFKAWENDSTMLDTAPELAYNLAFANLQLGNREKSSYFFRQYARLVNEQNVKGFHRTMADMEIRYETEKKQLQISSLQKEKRLYIIVSVSGLLVLLLIMGMLMYRYRLIRQKRELAEQQVKQLKQEKQLVATLALLDGENAERTRLARDLHDGLGGMLSVIKLHLYGIKSLSVLPPADAERFNKARKMLDELMEELRHVAHNMMPDSLSRYGIKTSLEDFCRSVPMANFQFFGENPRLDSRLEVLIYRCAYELINNAMKHADATRINVQLTVDERLVSLSVQDDGKGFDLETVAYGAGFTNMINRIAAYNGTINVYSLPGTVRK</sequence>
<dbReference type="InterPro" id="IPR011990">
    <property type="entry name" value="TPR-like_helical_dom_sf"/>
</dbReference>
<evidence type="ECO:0000259" key="7">
    <source>
        <dbReference type="Pfam" id="PF02518"/>
    </source>
</evidence>
<dbReference type="InterPro" id="IPR019734">
    <property type="entry name" value="TPR_rpt"/>
</dbReference>
<evidence type="ECO:0000259" key="8">
    <source>
        <dbReference type="Pfam" id="PF07730"/>
    </source>
</evidence>
<dbReference type="Gene3D" id="1.25.40.10">
    <property type="entry name" value="Tetratricopeptide repeat domain"/>
    <property type="match status" value="2"/>
</dbReference>
<evidence type="ECO:0000256" key="4">
    <source>
        <dbReference type="PROSITE-ProRule" id="PRU00339"/>
    </source>
</evidence>
<keyword evidence="6" id="KW-0472">Membrane</keyword>
<dbReference type="STRING" id="1121100.GCA_000428105_00444"/>
<dbReference type="eggNOG" id="COG4585">
    <property type="taxonomic scope" value="Bacteria"/>
</dbReference>
<keyword evidence="6" id="KW-0812">Transmembrane</keyword>
<evidence type="ECO:0000256" key="3">
    <source>
        <dbReference type="ARBA" id="ARBA00023012"/>
    </source>
</evidence>
<dbReference type="Pfam" id="PF02518">
    <property type="entry name" value="HATPase_c"/>
    <property type="match status" value="1"/>
</dbReference>
<name>W4PFE7_9BACE</name>
<evidence type="ECO:0000256" key="1">
    <source>
        <dbReference type="ARBA" id="ARBA00022679"/>
    </source>
</evidence>
<feature type="domain" description="Signal transduction histidine kinase subgroup 3 dimerisation and phosphoacceptor" evidence="8">
    <location>
        <begin position="479"/>
        <end position="544"/>
    </location>
</feature>
<dbReference type="eggNOG" id="COG0457">
    <property type="taxonomic scope" value="Bacteria"/>
</dbReference>
<dbReference type="GO" id="GO:0046983">
    <property type="term" value="F:protein dimerization activity"/>
    <property type="evidence" value="ECO:0007669"/>
    <property type="project" value="InterPro"/>
</dbReference>
<dbReference type="PROSITE" id="PS50005">
    <property type="entry name" value="TPR"/>
    <property type="match status" value="1"/>
</dbReference>
<proteinExistence type="predicted"/>
<keyword evidence="5" id="KW-0175">Coiled coil</keyword>
<dbReference type="Pfam" id="PF13181">
    <property type="entry name" value="TPR_8"/>
    <property type="match status" value="2"/>
</dbReference>
<dbReference type="PANTHER" id="PTHR24421">
    <property type="entry name" value="NITRATE/NITRITE SENSOR PROTEIN NARX-RELATED"/>
    <property type="match status" value="1"/>
</dbReference>
<dbReference type="InterPro" id="IPR036890">
    <property type="entry name" value="HATPase_C_sf"/>
</dbReference>
<dbReference type="SUPFAM" id="SSF48452">
    <property type="entry name" value="TPR-like"/>
    <property type="match status" value="2"/>
</dbReference>
<dbReference type="SMART" id="SM00028">
    <property type="entry name" value="TPR"/>
    <property type="match status" value="6"/>
</dbReference>
<dbReference type="GO" id="GO:0000155">
    <property type="term" value="F:phosphorelay sensor kinase activity"/>
    <property type="evidence" value="ECO:0007669"/>
    <property type="project" value="InterPro"/>
</dbReference>
<feature type="transmembrane region" description="Helical" evidence="6">
    <location>
        <begin position="28"/>
        <end position="45"/>
    </location>
</feature>
<accession>W4PFE7</accession>
<feature type="domain" description="Histidine kinase/HSP90-like ATPase" evidence="7">
    <location>
        <begin position="581"/>
        <end position="658"/>
    </location>
</feature>